<dbReference type="GO" id="GO:0009055">
    <property type="term" value="F:electron transfer activity"/>
    <property type="evidence" value="ECO:0007669"/>
    <property type="project" value="InterPro"/>
</dbReference>
<dbReference type="GO" id="GO:0006099">
    <property type="term" value="P:tricarboxylic acid cycle"/>
    <property type="evidence" value="ECO:0007669"/>
    <property type="project" value="InterPro"/>
</dbReference>
<keyword evidence="5 8" id="KW-1133">Transmembrane helix</keyword>
<evidence type="ECO:0000256" key="6">
    <source>
        <dbReference type="ARBA" id="ARBA00023004"/>
    </source>
</evidence>
<feature type="transmembrane region" description="Helical" evidence="8">
    <location>
        <begin position="65"/>
        <end position="83"/>
    </location>
</feature>
<proteinExistence type="predicted"/>
<dbReference type="AlphaFoldDB" id="A0A3B0VZJ0"/>
<dbReference type="SUPFAM" id="SSF81343">
    <property type="entry name" value="Fumarate reductase respiratory complex transmembrane subunits"/>
    <property type="match status" value="1"/>
</dbReference>
<protein>
    <recommendedName>
        <fullName evidence="10">Succinate dehydrogenase cytochrome b-556 subunit</fullName>
    </recommendedName>
</protein>
<keyword evidence="3 8" id="KW-0812">Transmembrane</keyword>
<dbReference type="InterPro" id="IPR034804">
    <property type="entry name" value="SQR/QFR_C/D"/>
</dbReference>
<gene>
    <name evidence="9" type="ORF">MNBD_GAMMA03-1898</name>
</gene>
<dbReference type="GO" id="GO:0046872">
    <property type="term" value="F:metal ion binding"/>
    <property type="evidence" value="ECO:0007669"/>
    <property type="project" value="UniProtKB-KW"/>
</dbReference>
<evidence type="ECO:0008006" key="10">
    <source>
        <dbReference type="Google" id="ProtNLM"/>
    </source>
</evidence>
<dbReference type="PIRSF" id="PIRSF000178">
    <property type="entry name" value="SDH_cyt_b560"/>
    <property type="match status" value="1"/>
</dbReference>
<evidence type="ECO:0000256" key="5">
    <source>
        <dbReference type="ARBA" id="ARBA00022989"/>
    </source>
</evidence>
<keyword evidence="6" id="KW-0408">Iron</keyword>
<evidence type="ECO:0000256" key="8">
    <source>
        <dbReference type="SAM" id="Phobius"/>
    </source>
</evidence>
<evidence type="ECO:0000256" key="2">
    <source>
        <dbReference type="ARBA" id="ARBA00022617"/>
    </source>
</evidence>
<dbReference type="Gene3D" id="1.20.1300.10">
    <property type="entry name" value="Fumarate reductase/succinate dehydrogenase, transmembrane subunit"/>
    <property type="match status" value="1"/>
</dbReference>
<dbReference type="GO" id="GO:0016020">
    <property type="term" value="C:membrane"/>
    <property type="evidence" value="ECO:0007669"/>
    <property type="project" value="UniProtKB-SubCell"/>
</dbReference>
<evidence type="ECO:0000256" key="3">
    <source>
        <dbReference type="ARBA" id="ARBA00022692"/>
    </source>
</evidence>
<reference evidence="9" key="1">
    <citation type="submission" date="2018-06" db="EMBL/GenBank/DDBJ databases">
        <authorList>
            <person name="Zhirakovskaya E."/>
        </authorList>
    </citation>
    <scope>NUCLEOTIDE SEQUENCE</scope>
</reference>
<feature type="transmembrane region" description="Helical" evidence="8">
    <location>
        <begin position="108"/>
        <end position="128"/>
    </location>
</feature>
<evidence type="ECO:0000256" key="4">
    <source>
        <dbReference type="ARBA" id="ARBA00022723"/>
    </source>
</evidence>
<dbReference type="InterPro" id="IPR014314">
    <property type="entry name" value="Succ_DH_cytb556"/>
</dbReference>
<keyword evidence="7 8" id="KW-0472">Membrane</keyword>
<comment type="subcellular location">
    <subcellularLocation>
        <location evidence="1">Membrane</location>
    </subcellularLocation>
</comment>
<dbReference type="InterPro" id="IPR000701">
    <property type="entry name" value="SuccDH_FuR_B_TM-su"/>
</dbReference>
<dbReference type="EMBL" id="UOFC01000008">
    <property type="protein sequence ID" value="VAW44482.1"/>
    <property type="molecule type" value="Genomic_DNA"/>
</dbReference>
<accession>A0A3B0VZJ0</accession>
<evidence type="ECO:0000256" key="7">
    <source>
        <dbReference type="ARBA" id="ARBA00023136"/>
    </source>
</evidence>
<keyword evidence="2" id="KW-0349">Heme</keyword>
<evidence type="ECO:0000313" key="9">
    <source>
        <dbReference type="EMBL" id="VAW44482.1"/>
    </source>
</evidence>
<feature type="transmembrane region" description="Helical" evidence="8">
    <location>
        <begin position="31"/>
        <end position="53"/>
    </location>
</feature>
<name>A0A3B0VZJ0_9ZZZZ</name>
<sequence length="129" mass="14832">MYSHPSNRPRSLKISNFRFPLNALLSGAHRATGLALVISLIVYLTLANLILFIPIITLEKVADCWLTLVLHTGFWIALTYHWLSGLRHLCAEHFLQPETYQLINSNTVSYLLLGTWFISSLSIIYRVWF</sequence>
<organism evidence="9">
    <name type="scientific">hydrothermal vent metagenome</name>
    <dbReference type="NCBI Taxonomy" id="652676"/>
    <lineage>
        <taxon>unclassified sequences</taxon>
        <taxon>metagenomes</taxon>
        <taxon>ecological metagenomes</taxon>
    </lineage>
</organism>
<evidence type="ECO:0000256" key="1">
    <source>
        <dbReference type="ARBA" id="ARBA00004370"/>
    </source>
</evidence>
<dbReference type="Pfam" id="PF01127">
    <property type="entry name" value="Sdh_cyt"/>
    <property type="match status" value="1"/>
</dbReference>
<keyword evidence="4" id="KW-0479">Metal-binding</keyword>